<evidence type="ECO:0000256" key="1">
    <source>
        <dbReference type="ARBA" id="ARBA00004496"/>
    </source>
</evidence>
<keyword evidence="3" id="KW-0963">Cytoplasm</keyword>
<dbReference type="GO" id="GO:0009401">
    <property type="term" value="P:phosphoenolpyruvate-dependent sugar phosphotransferase system"/>
    <property type="evidence" value="ECO:0007669"/>
    <property type="project" value="UniProtKB-KW"/>
</dbReference>
<dbReference type="RefSeq" id="WP_025723237.1">
    <property type="nucleotide sequence ID" value="NZ_JTHP01000050.1"/>
</dbReference>
<feature type="domain" description="PTS EIIA type-4" evidence="9">
    <location>
        <begin position="1"/>
        <end position="124"/>
    </location>
</feature>
<reference evidence="10 11" key="1">
    <citation type="submission" date="2014-11" db="EMBL/GenBank/DDBJ databases">
        <title>Draft Genome Sequences of Paenibacillus polymyxa NRRL B-30509 and Paenibacillus terrae NRRL B-30644, Strains from a Poultry Environment that Produce Tridecaptin A and Paenicidins.</title>
        <authorList>
            <person name="van Belkum M.J."/>
            <person name="Lohans C.T."/>
            <person name="Vederas J.C."/>
        </authorList>
    </citation>
    <scope>NUCLEOTIDE SEQUENCE [LARGE SCALE GENOMIC DNA]</scope>
    <source>
        <strain evidence="10 11">NRRL B-30644</strain>
    </source>
</reference>
<dbReference type="PANTHER" id="PTHR33799:SF1">
    <property type="entry name" value="PTS SYSTEM MANNOSE-SPECIFIC EIIAB COMPONENT-RELATED"/>
    <property type="match status" value="1"/>
</dbReference>
<dbReference type="GO" id="GO:0016773">
    <property type="term" value="F:phosphotransferase activity, alcohol group as acceptor"/>
    <property type="evidence" value="ECO:0007669"/>
    <property type="project" value="InterPro"/>
</dbReference>
<dbReference type="CDD" id="cd00006">
    <property type="entry name" value="PTS_IIA_man"/>
    <property type="match status" value="1"/>
</dbReference>
<keyword evidence="7" id="KW-0598">Phosphotransferase system</keyword>
<evidence type="ECO:0000256" key="6">
    <source>
        <dbReference type="ARBA" id="ARBA00022679"/>
    </source>
</evidence>
<dbReference type="Proteomes" id="UP000032534">
    <property type="component" value="Unassembled WGS sequence"/>
</dbReference>
<dbReference type="PATRIC" id="fig|159743.3.peg.4676"/>
<gene>
    <name evidence="10" type="ORF">QD47_21045</name>
</gene>
<dbReference type="GO" id="GO:0016301">
    <property type="term" value="F:kinase activity"/>
    <property type="evidence" value="ECO:0007669"/>
    <property type="project" value="UniProtKB-KW"/>
</dbReference>
<dbReference type="Gene3D" id="3.40.50.510">
    <property type="entry name" value="Phosphotransferase system, mannose-type IIA component"/>
    <property type="match status" value="1"/>
</dbReference>
<keyword evidence="6" id="KW-0808">Transferase</keyword>
<protein>
    <submittedName>
        <fullName evidence="10">PTS mannose transporter subunit IID</fullName>
    </submittedName>
</protein>
<keyword evidence="4" id="KW-0597">Phosphoprotein</keyword>
<organism evidence="10 11">
    <name type="scientific">Paenibacillus terrae</name>
    <dbReference type="NCBI Taxonomy" id="159743"/>
    <lineage>
        <taxon>Bacteria</taxon>
        <taxon>Bacillati</taxon>
        <taxon>Bacillota</taxon>
        <taxon>Bacilli</taxon>
        <taxon>Bacillales</taxon>
        <taxon>Paenibacillaceae</taxon>
        <taxon>Paenibacillus</taxon>
    </lineage>
</organism>
<sequence length="139" mass="15063">MIGVIVGTHGKFSEEILRSTEMVFGQLDNVAGVTFEPGESVSGLVEKYKAALASLDWTDGVIFLVDLFGGSPYNAASRIAVNHEKMDIVTGVNLPMIVDLLANRGIEQVENLVNLAIHAGHDSMMSFRAIRNSQSEEEL</sequence>
<keyword evidence="2" id="KW-0813">Transport</keyword>
<dbReference type="InterPro" id="IPR051471">
    <property type="entry name" value="Bacterial_PTS_sugar_comp"/>
</dbReference>
<dbReference type="InterPro" id="IPR036662">
    <property type="entry name" value="PTS_EIIA_man-typ_sf"/>
</dbReference>
<proteinExistence type="predicted"/>
<dbReference type="InterPro" id="IPR004701">
    <property type="entry name" value="PTS_EIIA_man-typ"/>
</dbReference>
<evidence type="ECO:0000313" key="11">
    <source>
        <dbReference type="Proteomes" id="UP000032534"/>
    </source>
</evidence>
<evidence type="ECO:0000256" key="2">
    <source>
        <dbReference type="ARBA" id="ARBA00022448"/>
    </source>
</evidence>
<evidence type="ECO:0000256" key="5">
    <source>
        <dbReference type="ARBA" id="ARBA00022597"/>
    </source>
</evidence>
<dbReference type="GO" id="GO:0005737">
    <property type="term" value="C:cytoplasm"/>
    <property type="evidence" value="ECO:0007669"/>
    <property type="project" value="UniProtKB-SubCell"/>
</dbReference>
<evidence type="ECO:0000259" key="9">
    <source>
        <dbReference type="PROSITE" id="PS51096"/>
    </source>
</evidence>
<keyword evidence="5" id="KW-0762">Sugar transport</keyword>
<name>A0A0D7WYG4_9BACL</name>
<dbReference type="EMBL" id="JTHP01000050">
    <property type="protein sequence ID" value="KJD43748.1"/>
    <property type="molecule type" value="Genomic_DNA"/>
</dbReference>
<dbReference type="SUPFAM" id="SSF53062">
    <property type="entry name" value="PTS system fructose IIA component-like"/>
    <property type="match status" value="1"/>
</dbReference>
<evidence type="ECO:0000313" key="10">
    <source>
        <dbReference type="EMBL" id="KJD43748.1"/>
    </source>
</evidence>
<dbReference type="NCBIfam" id="TIGR00824">
    <property type="entry name" value="EIIA-man"/>
    <property type="match status" value="1"/>
</dbReference>
<accession>A0A0D7WYG4</accession>
<evidence type="ECO:0000256" key="3">
    <source>
        <dbReference type="ARBA" id="ARBA00022490"/>
    </source>
</evidence>
<comment type="caution">
    <text evidence="10">The sequence shown here is derived from an EMBL/GenBank/DDBJ whole genome shotgun (WGS) entry which is preliminary data.</text>
</comment>
<evidence type="ECO:0000256" key="4">
    <source>
        <dbReference type="ARBA" id="ARBA00022553"/>
    </source>
</evidence>
<dbReference type="InterPro" id="IPR013789">
    <property type="entry name" value="PTS_EIIA_man"/>
</dbReference>
<dbReference type="PANTHER" id="PTHR33799">
    <property type="entry name" value="PTS PERMEASE-RELATED-RELATED"/>
    <property type="match status" value="1"/>
</dbReference>
<dbReference type="PROSITE" id="PS51096">
    <property type="entry name" value="PTS_EIIA_TYPE_4"/>
    <property type="match status" value="1"/>
</dbReference>
<evidence type="ECO:0000256" key="8">
    <source>
        <dbReference type="ARBA" id="ARBA00022777"/>
    </source>
</evidence>
<evidence type="ECO:0000256" key="7">
    <source>
        <dbReference type="ARBA" id="ARBA00022683"/>
    </source>
</evidence>
<keyword evidence="8" id="KW-0418">Kinase</keyword>
<dbReference type="OrthoDB" id="9799827at2"/>
<dbReference type="GO" id="GO:0016020">
    <property type="term" value="C:membrane"/>
    <property type="evidence" value="ECO:0007669"/>
    <property type="project" value="InterPro"/>
</dbReference>
<dbReference type="InterPro" id="IPR033887">
    <property type="entry name" value="PTS_IIA_man"/>
</dbReference>
<comment type="subcellular location">
    <subcellularLocation>
        <location evidence="1">Cytoplasm</location>
    </subcellularLocation>
</comment>
<dbReference type="AlphaFoldDB" id="A0A0D7WYG4"/>
<dbReference type="Pfam" id="PF03610">
    <property type="entry name" value="EIIA-man"/>
    <property type="match status" value="1"/>
</dbReference>
<keyword evidence="11" id="KW-1185">Reference proteome</keyword>